<protein>
    <submittedName>
        <fullName evidence="2">Uncharacterized protein</fullName>
    </submittedName>
</protein>
<keyword evidence="3" id="KW-1185">Reference proteome</keyword>
<dbReference type="Proteomes" id="UP001341840">
    <property type="component" value="Unassembled WGS sequence"/>
</dbReference>
<proteinExistence type="predicted"/>
<feature type="region of interest" description="Disordered" evidence="1">
    <location>
        <begin position="204"/>
        <end position="225"/>
    </location>
</feature>
<reference evidence="2 3" key="1">
    <citation type="journal article" date="2023" name="Plants (Basel)">
        <title>Bridging the Gap: Combining Genomics and Transcriptomics Approaches to Understand Stylosanthes scabra, an Orphan Legume from the Brazilian Caatinga.</title>
        <authorList>
            <person name="Ferreira-Neto J.R.C."/>
            <person name="da Silva M.D."/>
            <person name="Binneck E."/>
            <person name="de Melo N.F."/>
            <person name="da Silva R.H."/>
            <person name="de Melo A.L.T.M."/>
            <person name="Pandolfi V."/>
            <person name="Bustamante F.O."/>
            <person name="Brasileiro-Vidal A.C."/>
            <person name="Benko-Iseppon A.M."/>
        </authorList>
    </citation>
    <scope>NUCLEOTIDE SEQUENCE [LARGE SCALE GENOMIC DNA]</scope>
    <source>
        <tissue evidence="2">Leaves</tissue>
    </source>
</reference>
<evidence type="ECO:0000313" key="3">
    <source>
        <dbReference type="Proteomes" id="UP001341840"/>
    </source>
</evidence>
<accession>A0ABU6VIE1</accession>
<name>A0ABU6VIE1_9FABA</name>
<evidence type="ECO:0000313" key="2">
    <source>
        <dbReference type="EMBL" id="MED6172874.1"/>
    </source>
</evidence>
<gene>
    <name evidence="2" type="ORF">PIB30_054006</name>
</gene>
<sequence length="225" mass="25537">MAIVDEVSMQQMFQCYHQNWSHVPSIELYIEFEQAVADAVEDVSYVDVERQTVLEEMYSGSEDEFEASYEVPEEEEKEGDEAVDVAVQNASNPLASQHPFSIPSYMRQLDLEALYVHDFLENENIAVAALEDGEFMIGMRYTCKRAVVTTIRQYTLSRGVDYTVYDGRHTCVIGTVSQDHSKLDSDTIADAIQPLVESDPSLKWYGRPETGPEERSFVAYSSEPM</sequence>
<evidence type="ECO:0000256" key="1">
    <source>
        <dbReference type="SAM" id="MobiDB-lite"/>
    </source>
</evidence>
<dbReference type="EMBL" id="JASCZI010151442">
    <property type="protein sequence ID" value="MED6172874.1"/>
    <property type="molecule type" value="Genomic_DNA"/>
</dbReference>
<comment type="caution">
    <text evidence="2">The sequence shown here is derived from an EMBL/GenBank/DDBJ whole genome shotgun (WGS) entry which is preliminary data.</text>
</comment>
<organism evidence="2 3">
    <name type="scientific">Stylosanthes scabra</name>
    <dbReference type="NCBI Taxonomy" id="79078"/>
    <lineage>
        <taxon>Eukaryota</taxon>
        <taxon>Viridiplantae</taxon>
        <taxon>Streptophyta</taxon>
        <taxon>Embryophyta</taxon>
        <taxon>Tracheophyta</taxon>
        <taxon>Spermatophyta</taxon>
        <taxon>Magnoliopsida</taxon>
        <taxon>eudicotyledons</taxon>
        <taxon>Gunneridae</taxon>
        <taxon>Pentapetalae</taxon>
        <taxon>rosids</taxon>
        <taxon>fabids</taxon>
        <taxon>Fabales</taxon>
        <taxon>Fabaceae</taxon>
        <taxon>Papilionoideae</taxon>
        <taxon>50 kb inversion clade</taxon>
        <taxon>dalbergioids sensu lato</taxon>
        <taxon>Dalbergieae</taxon>
        <taxon>Pterocarpus clade</taxon>
        <taxon>Stylosanthes</taxon>
    </lineage>
</organism>